<dbReference type="AlphaFoldDB" id="A0A372LDS6"/>
<protein>
    <submittedName>
        <fullName evidence="2">DUF1189 domain-containing protein</fullName>
    </submittedName>
</protein>
<keyword evidence="3" id="KW-1185">Reference proteome</keyword>
<keyword evidence="1" id="KW-0472">Membrane</keyword>
<reference evidence="2 3" key="1">
    <citation type="submission" date="2018-08" db="EMBL/GenBank/DDBJ databases">
        <title>Bacillus chawlae sp. nov., Bacillus glennii sp. nov., and Bacillus saganii sp. nov. Isolated from the Vehicle Assembly Building at Kennedy Space Center where the Viking Spacecraft were Assembled.</title>
        <authorList>
            <person name="Seuylemezian A."/>
            <person name="Vaishampayan P."/>
        </authorList>
    </citation>
    <scope>NUCLEOTIDE SEQUENCE [LARGE SCALE GENOMIC DNA]</scope>
    <source>
        <strain evidence="2 3">V47-23a</strain>
    </source>
</reference>
<dbReference type="InterPro" id="IPR009574">
    <property type="entry name" value="DUF1189"/>
</dbReference>
<evidence type="ECO:0000256" key="1">
    <source>
        <dbReference type="SAM" id="Phobius"/>
    </source>
</evidence>
<organism evidence="2 3">
    <name type="scientific">Peribacillus saganii</name>
    <dbReference type="NCBI Taxonomy" id="2303992"/>
    <lineage>
        <taxon>Bacteria</taxon>
        <taxon>Bacillati</taxon>
        <taxon>Bacillota</taxon>
        <taxon>Bacilli</taxon>
        <taxon>Bacillales</taxon>
        <taxon>Bacillaceae</taxon>
        <taxon>Peribacillus</taxon>
    </lineage>
</organism>
<sequence>MVIVFYLKVLLCMNIFKQFIRSLYSPKDIAGFRTQGMGKTVLYVFLLTLIAIIPSAYHFTTAFTQGAETVRETMANEIPAFEIKEGVLEAESKEPTIFEKDGLTIFVDDTGEMTKEDIQAKSASGVGLLRNEFVFYGPGGLQSYPYSMLSGMHITNETLADMLVSLESMLVIIIPIFLLVLFGFSAAIQFVEITLLAFFGMFLKTILGRNLPYSLIWKLTAYSITLPTVFFAIMGALNTPVRGGHLVDWFASLVVLYLAIKDIPQHENN</sequence>
<keyword evidence="1" id="KW-1133">Transmembrane helix</keyword>
<evidence type="ECO:0000313" key="3">
    <source>
        <dbReference type="Proteomes" id="UP000264541"/>
    </source>
</evidence>
<accession>A0A372LDS6</accession>
<gene>
    <name evidence="2" type="ORF">D0469_19050</name>
</gene>
<dbReference type="Pfam" id="PF06691">
    <property type="entry name" value="DUF1189"/>
    <property type="match status" value="1"/>
</dbReference>
<feature type="transmembrane region" description="Helical" evidence="1">
    <location>
        <begin position="170"/>
        <end position="203"/>
    </location>
</feature>
<proteinExistence type="predicted"/>
<feature type="transmembrane region" description="Helical" evidence="1">
    <location>
        <begin position="41"/>
        <end position="59"/>
    </location>
</feature>
<feature type="transmembrane region" description="Helical" evidence="1">
    <location>
        <begin position="243"/>
        <end position="260"/>
    </location>
</feature>
<feature type="transmembrane region" description="Helical" evidence="1">
    <location>
        <begin position="215"/>
        <end position="237"/>
    </location>
</feature>
<dbReference type="EMBL" id="QVTE01000057">
    <property type="protein sequence ID" value="RFU64301.1"/>
    <property type="molecule type" value="Genomic_DNA"/>
</dbReference>
<keyword evidence="1" id="KW-0812">Transmembrane</keyword>
<dbReference type="Proteomes" id="UP000264541">
    <property type="component" value="Unassembled WGS sequence"/>
</dbReference>
<name>A0A372LDS6_9BACI</name>
<evidence type="ECO:0000313" key="2">
    <source>
        <dbReference type="EMBL" id="RFU64301.1"/>
    </source>
</evidence>
<comment type="caution">
    <text evidence="2">The sequence shown here is derived from an EMBL/GenBank/DDBJ whole genome shotgun (WGS) entry which is preliminary data.</text>
</comment>